<evidence type="ECO:0000313" key="4">
    <source>
        <dbReference type="Proteomes" id="UP000605897"/>
    </source>
</evidence>
<gene>
    <name evidence="3" type="ORF">GCM10017786_08290</name>
</gene>
<dbReference type="Proteomes" id="UP000605897">
    <property type="component" value="Unassembled WGS sequence"/>
</dbReference>
<dbReference type="EMBL" id="BNAU01000001">
    <property type="protein sequence ID" value="GHE80494.1"/>
    <property type="molecule type" value="Genomic_DNA"/>
</dbReference>
<organism evidence="3 4">
    <name type="scientific">Amycolatopsis deserti</name>
    <dbReference type="NCBI Taxonomy" id="185696"/>
    <lineage>
        <taxon>Bacteria</taxon>
        <taxon>Bacillati</taxon>
        <taxon>Actinomycetota</taxon>
        <taxon>Actinomycetes</taxon>
        <taxon>Pseudonocardiales</taxon>
        <taxon>Pseudonocardiaceae</taxon>
        <taxon>Amycolatopsis</taxon>
    </lineage>
</organism>
<comment type="similarity">
    <text evidence="1">Belongs to the short-chain dehydrogenases/reductases (SDR) family.</text>
</comment>
<dbReference type="PANTHER" id="PTHR43477">
    <property type="entry name" value="DIHYDROANTICAPSIN 7-DEHYDROGENASE"/>
    <property type="match status" value="1"/>
</dbReference>
<evidence type="ECO:0000256" key="2">
    <source>
        <dbReference type="ARBA" id="ARBA00023002"/>
    </source>
</evidence>
<dbReference type="InterPro" id="IPR036291">
    <property type="entry name" value="NAD(P)-bd_dom_sf"/>
</dbReference>
<keyword evidence="2" id="KW-0560">Oxidoreductase</keyword>
<evidence type="ECO:0000313" key="3">
    <source>
        <dbReference type="EMBL" id="GHE80494.1"/>
    </source>
</evidence>
<dbReference type="InterPro" id="IPR051122">
    <property type="entry name" value="SDR_DHRS6-like"/>
</dbReference>
<dbReference type="RefSeq" id="WP_191243119.1">
    <property type="nucleotide sequence ID" value="NZ_BNAU01000001.1"/>
</dbReference>
<dbReference type="Pfam" id="PF13561">
    <property type="entry name" value="adh_short_C2"/>
    <property type="match status" value="1"/>
</dbReference>
<dbReference type="SUPFAM" id="SSF51735">
    <property type="entry name" value="NAD(P)-binding Rossmann-fold domains"/>
    <property type="match status" value="1"/>
</dbReference>
<keyword evidence="4" id="KW-1185">Reference proteome</keyword>
<evidence type="ECO:0000256" key="1">
    <source>
        <dbReference type="ARBA" id="ARBA00006484"/>
    </source>
</evidence>
<comment type="caution">
    <text evidence="3">The sequence shown here is derived from an EMBL/GenBank/DDBJ whole genome shotgun (WGS) entry which is preliminary data.</text>
</comment>
<name>A0ABQ3IGJ3_9PSEU</name>
<accession>A0ABQ3IGJ3</accession>
<reference evidence="4" key="1">
    <citation type="journal article" date="2019" name="Int. J. Syst. Evol. Microbiol.">
        <title>The Global Catalogue of Microorganisms (GCM) 10K type strain sequencing project: providing services to taxonomists for standard genome sequencing and annotation.</title>
        <authorList>
            <consortium name="The Broad Institute Genomics Platform"/>
            <consortium name="The Broad Institute Genome Sequencing Center for Infectious Disease"/>
            <person name="Wu L."/>
            <person name="Ma J."/>
        </authorList>
    </citation>
    <scope>NUCLEOTIDE SEQUENCE [LARGE SCALE GENOMIC DNA]</scope>
    <source>
        <strain evidence="4">CGMCC 4.7677</strain>
    </source>
</reference>
<dbReference type="PANTHER" id="PTHR43477:SF1">
    <property type="entry name" value="DIHYDROANTICAPSIN 7-DEHYDROGENASE"/>
    <property type="match status" value="1"/>
</dbReference>
<dbReference type="Gene3D" id="3.40.50.720">
    <property type="entry name" value="NAD(P)-binding Rossmann-like Domain"/>
    <property type="match status" value="1"/>
</dbReference>
<protein>
    <submittedName>
        <fullName evidence="3">Short-chain dehydrogenase</fullName>
    </submittedName>
</protein>
<dbReference type="PRINTS" id="PR00081">
    <property type="entry name" value="GDHRDH"/>
</dbReference>
<proteinExistence type="inferred from homology"/>
<dbReference type="InterPro" id="IPR002347">
    <property type="entry name" value="SDR_fam"/>
</dbReference>
<dbReference type="CDD" id="cd05233">
    <property type="entry name" value="SDR_c"/>
    <property type="match status" value="1"/>
</dbReference>
<dbReference type="PRINTS" id="PR00080">
    <property type="entry name" value="SDRFAMILY"/>
</dbReference>
<sequence length="259" mass="26645">MTSTQNQGRLAGRVALITGVGGGQGRVAARRFAEEGAVVVGADIKTEGFAATQRQVEVAGGTMTGNGSLDLTDDAAVRTWVDDAADRHGGIDIVYNNAGAFALGGIATLTPGQWRWSIDRELNQVFTVTHAAWPHLVARGGGVVLNVGSTAGLISLNGGSGIAHSAAKAAVIGMTRDLADEGGPHGIRAVCISPGSVESESTAAFFADPAIRRQLLEPQIVKRLGRPEDIVEAALYLVSDAASFITGTNIVIDGGYTAR</sequence>